<feature type="transmembrane region" description="Helical" evidence="8">
    <location>
        <begin position="173"/>
        <end position="192"/>
    </location>
</feature>
<gene>
    <name evidence="10" type="ORF">HPE56_14445</name>
</gene>
<comment type="subcellular location">
    <subcellularLocation>
        <location evidence="1">Cell membrane</location>
        <topology evidence="1">Multi-pass membrane protein</topology>
    </subcellularLocation>
</comment>
<sequence>MVLGKISLHRINLLSLLSFFAITGITFFKAALELEDAEQAYYSQWLRWGYDDQPPLYTWLQYGVNQVFGSQKVSFSMFRGLIFACILFLLWQFARKMIKDGKKAELAIMGLVLVPVFIDFTFRRLSHTSLLCAAIIASYLIVQRLIYQKTWGNYVLFGLVVGIGAMSKYNYVFFLAALGLTLFFDASIRRIIFNKKMVVTLLVAAVLFFPHGYWLFGPEGFLTELRESIRLKTENQSENGIFVIGPLFSLLLNLIGMIAPLVVVVTLAYVLRKVRFERLKLDWFAKLAMTQITVLMLFFVVMDVQKIEERWLLPLVLPFMVLLVRSLGFNSVRKWSTYGFVIFLTVVGLQVLRTPAEKVLGIRSSVHFGFEPLYDVLQKDYGEKKWMLPDVTYAGNIRLLDPKREVFAKDDFSLPKSKMVNFDGVEVVLERGLLKYKRVLDSIPDFGKERNTIFIVTFEGDKDSRSIK</sequence>
<dbReference type="Proteomes" id="UP001166021">
    <property type="component" value="Unassembled WGS sequence"/>
</dbReference>
<keyword evidence="6 8" id="KW-1133">Transmembrane helix</keyword>
<protein>
    <submittedName>
        <fullName evidence="10">Glycosyltransferase family 39 protein</fullName>
    </submittedName>
</protein>
<accession>A0ABR7V6X9</accession>
<keyword evidence="5 8" id="KW-0812">Transmembrane</keyword>
<keyword evidence="4" id="KW-0808">Transferase</keyword>
<keyword evidence="11" id="KW-1185">Reference proteome</keyword>
<evidence type="ECO:0000313" key="11">
    <source>
        <dbReference type="Proteomes" id="UP001166021"/>
    </source>
</evidence>
<feature type="transmembrane region" description="Helical" evidence="8">
    <location>
        <begin position="128"/>
        <end position="146"/>
    </location>
</feature>
<dbReference type="InterPro" id="IPR050297">
    <property type="entry name" value="LipidA_mod_glycosyltrf_83"/>
</dbReference>
<dbReference type="PANTHER" id="PTHR33908">
    <property type="entry name" value="MANNOSYLTRANSFERASE YKCB-RELATED"/>
    <property type="match status" value="1"/>
</dbReference>
<comment type="caution">
    <text evidence="10">The sequence shown here is derived from an EMBL/GenBank/DDBJ whole genome shotgun (WGS) entry which is preliminary data.</text>
</comment>
<feature type="domain" description="Glycosyltransferase RgtA/B/C/D-like" evidence="9">
    <location>
        <begin position="52"/>
        <end position="214"/>
    </location>
</feature>
<evidence type="ECO:0000256" key="7">
    <source>
        <dbReference type="ARBA" id="ARBA00023136"/>
    </source>
</evidence>
<reference evidence="10" key="1">
    <citation type="submission" date="2020-05" db="EMBL/GenBank/DDBJ databases">
        <title>The draft genome sequence of Maribacter sp. ANRC-HE7.</title>
        <authorList>
            <person name="Mu L."/>
        </authorList>
    </citation>
    <scope>NUCLEOTIDE SEQUENCE</scope>
    <source>
        <strain evidence="10">ANRC-HE7</strain>
    </source>
</reference>
<proteinExistence type="predicted"/>
<feature type="transmembrane region" description="Helical" evidence="8">
    <location>
        <begin position="311"/>
        <end position="328"/>
    </location>
</feature>
<feature type="transmembrane region" description="Helical" evidence="8">
    <location>
        <begin position="12"/>
        <end position="32"/>
    </location>
</feature>
<feature type="transmembrane region" description="Helical" evidence="8">
    <location>
        <begin position="241"/>
        <end position="271"/>
    </location>
</feature>
<evidence type="ECO:0000313" key="10">
    <source>
        <dbReference type="EMBL" id="MBD0778997.1"/>
    </source>
</evidence>
<evidence type="ECO:0000256" key="2">
    <source>
        <dbReference type="ARBA" id="ARBA00022475"/>
    </source>
</evidence>
<evidence type="ECO:0000256" key="5">
    <source>
        <dbReference type="ARBA" id="ARBA00022692"/>
    </source>
</evidence>
<organism evidence="10 11">
    <name type="scientific">Maribacter aquimaris</name>
    <dbReference type="NCBI Taxonomy" id="2737171"/>
    <lineage>
        <taxon>Bacteria</taxon>
        <taxon>Pseudomonadati</taxon>
        <taxon>Bacteroidota</taxon>
        <taxon>Flavobacteriia</taxon>
        <taxon>Flavobacteriales</taxon>
        <taxon>Flavobacteriaceae</taxon>
        <taxon>Maribacter</taxon>
    </lineage>
</organism>
<evidence type="ECO:0000256" key="3">
    <source>
        <dbReference type="ARBA" id="ARBA00022676"/>
    </source>
</evidence>
<name>A0ABR7V6X9_9FLAO</name>
<feature type="transmembrane region" description="Helical" evidence="8">
    <location>
        <begin position="283"/>
        <end position="305"/>
    </location>
</feature>
<evidence type="ECO:0000259" key="9">
    <source>
        <dbReference type="Pfam" id="PF13231"/>
    </source>
</evidence>
<dbReference type="InterPro" id="IPR038731">
    <property type="entry name" value="RgtA/B/C-like"/>
</dbReference>
<dbReference type="RefSeq" id="WP_188244461.1">
    <property type="nucleotide sequence ID" value="NZ_JABTCF010000009.1"/>
</dbReference>
<feature type="transmembrane region" description="Helical" evidence="8">
    <location>
        <begin position="77"/>
        <end position="94"/>
    </location>
</feature>
<dbReference type="EMBL" id="JABTCF010000009">
    <property type="protein sequence ID" value="MBD0778997.1"/>
    <property type="molecule type" value="Genomic_DNA"/>
</dbReference>
<keyword evidence="7 8" id="KW-0472">Membrane</keyword>
<dbReference type="PANTHER" id="PTHR33908:SF11">
    <property type="entry name" value="MEMBRANE PROTEIN"/>
    <property type="match status" value="1"/>
</dbReference>
<keyword evidence="3" id="KW-0328">Glycosyltransferase</keyword>
<evidence type="ECO:0000256" key="4">
    <source>
        <dbReference type="ARBA" id="ARBA00022679"/>
    </source>
</evidence>
<feature type="transmembrane region" description="Helical" evidence="8">
    <location>
        <begin position="199"/>
        <end position="216"/>
    </location>
</feature>
<dbReference type="Pfam" id="PF13231">
    <property type="entry name" value="PMT_2"/>
    <property type="match status" value="1"/>
</dbReference>
<keyword evidence="2" id="KW-1003">Cell membrane</keyword>
<evidence type="ECO:0000256" key="1">
    <source>
        <dbReference type="ARBA" id="ARBA00004651"/>
    </source>
</evidence>
<evidence type="ECO:0000256" key="8">
    <source>
        <dbReference type="SAM" id="Phobius"/>
    </source>
</evidence>
<evidence type="ECO:0000256" key="6">
    <source>
        <dbReference type="ARBA" id="ARBA00022989"/>
    </source>
</evidence>
<feature type="transmembrane region" description="Helical" evidence="8">
    <location>
        <begin position="335"/>
        <end position="352"/>
    </location>
</feature>